<organism evidence="1 2">
    <name type="scientific">Parascaris univalens</name>
    <name type="common">Nematode worm</name>
    <dbReference type="NCBI Taxonomy" id="6257"/>
    <lineage>
        <taxon>Eukaryota</taxon>
        <taxon>Metazoa</taxon>
        <taxon>Ecdysozoa</taxon>
        <taxon>Nematoda</taxon>
        <taxon>Chromadorea</taxon>
        <taxon>Rhabditida</taxon>
        <taxon>Spirurina</taxon>
        <taxon>Ascaridomorpha</taxon>
        <taxon>Ascaridoidea</taxon>
        <taxon>Ascarididae</taxon>
        <taxon>Parascaris</taxon>
    </lineage>
</organism>
<proteinExistence type="predicted"/>
<protein>
    <submittedName>
        <fullName evidence="2">Uncharacterized protein</fullName>
    </submittedName>
</protein>
<accession>A0A915A556</accession>
<dbReference type="Proteomes" id="UP000887569">
    <property type="component" value="Unplaced"/>
</dbReference>
<reference evidence="2" key="1">
    <citation type="submission" date="2022-11" db="UniProtKB">
        <authorList>
            <consortium name="WormBaseParasite"/>
        </authorList>
    </citation>
    <scope>IDENTIFICATION</scope>
</reference>
<sequence length="257" mass="29713">METGEFHLLNISGSLKNLALIEQYQEEKEKASRTVTPVVSTAGKRCSDDTHRSCKRQRSIWDGSNVCEILNDTKAYDKFCYYWMEIGHYPKAFISAGWTGRPNNYYIRANIEEICSRIPQFKRFAYITGITYVPVFATTNYTPFTDCVYLCCKQCHAMHRYSLLPLMRHFYLKEEISKAPIGFSKESAEDNEEYKLRCHDLTNRRVSHFGSRACISIIVADEKSGIRKYTGPMIMSYLTQIDPANFHVCIKYSSSKT</sequence>
<name>A0A915A556_PARUN</name>
<evidence type="ECO:0000313" key="1">
    <source>
        <dbReference type="Proteomes" id="UP000887569"/>
    </source>
</evidence>
<evidence type="ECO:0000313" key="2">
    <source>
        <dbReference type="WBParaSite" id="PgE341_g001_t02"/>
    </source>
</evidence>
<keyword evidence="1" id="KW-1185">Reference proteome</keyword>
<dbReference type="AlphaFoldDB" id="A0A915A556"/>
<dbReference type="WBParaSite" id="PgE341_g001_t02">
    <property type="protein sequence ID" value="PgE341_g001_t02"/>
    <property type="gene ID" value="PgE341_g001"/>
</dbReference>